<feature type="non-terminal residue" evidence="1">
    <location>
        <position position="50"/>
    </location>
</feature>
<keyword evidence="2" id="KW-1185">Reference proteome</keyword>
<organism evidence="1 2">
    <name type="scientific">Zosterops borbonicus</name>
    <dbReference type="NCBI Taxonomy" id="364589"/>
    <lineage>
        <taxon>Eukaryota</taxon>
        <taxon>Metazoa</taxon>
        <taxon>Chordata</taxon>
        <taxon>Craniata</taxon>
        <taxon>Vertebrata</taxon>
        <taxon>Euteleostomi</taxon>
        <taxon>Archelosauria</taxon>
        <taxon>Archosauria</taxon>
        <taxon>Dinosauria</taxon>
        <taxon>Saurischia</taxon>
        <taxon>Theropoda</taxon>
        <taxon>Coelurosauria</taxon>
        <taxon>Aves</taxon>
        <taxon>Neognathae</taxon>
        <taxon>Neoaves</taxon>
        <taxon>Telluraves</taxon>
        <taxon>Australaves</taxon>
        <taxon>Passeriformes</taxon>
        <taxon>Sylvioidea</taxon>
        <taxon>Zosteropidae</taxon>
        <taxon>Zosterops</taxon>
    </lineage>
</organism>
<dbReference type="EMBL" id="SWJQ01000945">
    <property type="protein sequence ID" value="TRZ10063.1"/>
    <property type="molecule type" value="Genomic_DNA"/>
</dbReference>
<accession>A0A8K1G1P1</accession>
<protein>
    <submittedName>
        <fullName evidence="1">Uncharacterized protein</fullName>
    </submittedName>
</protein>
<feature type="non-terminal residue" evidence="1">
    <location>
        <position position="1"/>
    </location>
</feature>
<name>A0A8K1G1P1_9PASS</name>
<dbReference type="AlphaFoldDB" id="A0A8K1G1P1"/>
<gene>
    <name evidence="1" type="ORF">HGM15179_017040</name>
</gene>
<dbReference type="Proteomes" id="UP000796761">
    <property type="component" value="Unassembled WGS sequence"/>
</dbReference>
<proteinExistence type="predicted"/>
<sequence length="50" mass="5919">SSFAVQSLEKGSTTWWDHTWPGNKSQSQLRGWKRKLQQVWMLQTLKLTQT</sequence>
<reference evidence="1" key="1">
    <citation type="submission" date="2019-04" db="EMBL/GenBank/DDBJ databases">
        <title>Genome assembly of Zosterops borbonicus 15179.</title>
        <authorList>
            <person name="Leroy T."/>
            <person name="Anselmetti Y."/>
            <person name="Tilak M.-K."/>
            <person name="Nabholz B."/>
        </authorList>
    </citation>
    <scope>NUCLEOTIDE SEQUENCE</scope>
    <source>
        <strain evidence="1">HGM_15179</strain>
        <tissue evidence="1">Muscle</tissue>
    </source>
</reference>
<evidence type="ECO:0000313" key="2">
    <source>
        <dbReference type="Proteomes" id="UP000796761"/>
    </source>
</evidence>
<comment type="caution">
    <text evidence="1">The sequence shown here is derived from an EMBL/GenBank/DDBJ whole genome shotgun (WGS) entry which is preliminary data.</text>
</comment>
<evidence type="ECO:0000313" key="1">
    <source>
        <dbReference type="EMBL" id="TRZ10063.1"/>
    </source>
</evidence>